<evidence type="ECO:0000313" key="9">
    <source>
        <dbReference type="Proteomes" id="UP000887581"/>
    </source>
</evidence>
<dbReference type="GO" id="GO:0016705">
    <property type="term" value="F:oxidoreductase activity, acting on paired donors, with incorporation or reduction of molecular oxygen"/>
    <property type="evidence" value="ECO:0007669"/>
    <property type="project" value="InterPro"/>
</dbReference>
<comment type="similarity">
    <text evidence="2">Belongs to the cytochrome P450 family.</text>
</comment>
<organism evidence="9 10">
    <name type="scientific">Setaria digitata</name>
    <dbReference type="NCBI Taxonomy" id="48799"/>
    <lineage>
        <taxon>Eukaryota</taxon>
        <taxon>Metazoa</taxon>
        <taxon>Ecdysozoa</taxon>
        <taxon>Nematoda</taxon>
        <taxon>Chromadorea</taxon>
        <taxon>Rhabditida</taxon>
        <taxon>Spirurina</taxon>
        <taxon>Spiruromorpha</taxon>
        <taxon>Filarioidea</taxon>
        <taxon>Setariidae</taxon>
        <taxon>Setaria</taxon>
    </lineage>
</organism>
<keyword evidence="5" id="KW-0560">Oxidoreductase</keyword>
<evidence type="ECO:0000256" key="8">
    <source>
        <dbReference type="SAM" id="SignalP"/>
    </source>
</evidence>
<dbReference type="WBParaSite" id="sdigi.contig1308.g10322.t1">
    <property type="protein sequence ID" value="sdigi.contig1308.g10322.t1"/>
    <property type="gene ID" value="sdigi.contig1308.g10322"/>
</dbReference>
<dbReference type="PANTHER" id="PTHR24291:SF146">
    <property type="entry name" value="CYTOCHROME P450"/>
    <property type="match status" value="1"/>
</dbReference>
<feature type="chain" id="PRO_5037748037" evidence="8">
    <location>
        <begin position="20"/>
        <end position="320"/>
    </location>
</feature>
<dbReference type="PANTHER" id="PTHR24291">
    <property type="entry name" value="CYTOCHROME P450 FAMILY 4"/>
    <property type="match status" value="1"/>
</dbReference>
<proteinExistence type="inferred from homology"/>
<evidence type="ECO:0000313" key="10">
    <source>
        <dbReference type="WBParaSite" id="sdigi.contig1308.g10322.t1"/>
    </source>
</evidence>
<evidence type="ECO:0000256" key="5">
    <source>
        <dbReference type="ARBA" id="ARBA00023002"/>
    </source>
</evidence>
<evidence type="ECO:0000256" key="7">
    <source>
        <dbReference type="ARBA" id="ARBA00023033"/>
    </source>
</evidence>
<reference evidence="10" key="1">
    <citation type="submission" date="2022-11" db="UniProtKB">
        <authorList>
            <consortium name="WormBaseParasite"/>
        </authorList>
    </citation>
    <scope>IDENTIFICATION</scope>
</reference>
<dbReference type="Gene3D" id="1.10.630.10">
    <property type="entry name" value="Cytochrome P450"/>
    <property type="match status" value="1"/>
</dbReference>
<dbReference type="SUPFAM" id="SSF48264">
    <property type="entry name" value="Cytochrome P450"/>
    <property type="match status" value="1"/>
</dbReference>
<keyword evidence="6" id="KW-0408">Iron</keyword>
<dbReference type="Proteomes" id="UP000887581">
    <property type="component" value="Unplaced"/>
</dbReference>
<keyword evidence="8" id="KW-0732">Signal</keyword>
<evidence type="ECO:0000256" key="1">
    <source>
        <dbReference type="ARBA" id="ARBA00001971"/>
    </source>
</evidence>
<comment type="cofactor">
    <cofactor evidence="1">
        <name>heme</name>
        <dbReference type="ChEBI" id="CHEBI:30413"/>
    </cofactor>
</comment>
<dbReference type="PRINTS" id="PR00464">
    <property type="entry name" value="EP450II"/>
</dbReference>
<evidence type="ECO:0000256" key="2">
    <source>
        <dbReference type="ARBA" id="ARBA00010617"/>
    </source>
</evidence>
<dbReference type="Pfam" id="PF00067">
    <property type="entry name" value="p450"/>
    <property type="match status" value="1"/>
</dbReference>
<dbReference type="AlphaFoldDB" id="A0A915PLS3"/>
<sequence length="320" mass="37592">MLTILFLFVALFIVVAKYAKEIKYKIADKWRFIRLASKLPGPSFWEVFEEFSQLTLDREKITYWLEAIFRKYAYKDDHGMVCLWFGLTPTLLVTRTASAKAIFENAMLMNKTNDYETLKKLTGNGMLAASGETWFKARRMLTPAFHFNVLRKYVEIFNDQAKILLEKLDKHSDTNQTFDILPYLRRHGLDVIAEAAMGVRVDAQNCHRNDQYADALEAVEHLAWLKIIYPWYWFAPVRWLFGFNQKLDYYCNMWKNLILEVIAEKKKEWEAFDNQPSTDDLSASGKKQLSFLDLLFSIRNQYNLTDEDIRDQVGTFMAAD</sequence>
<keyword evidence="7" id="KW-0503">Monooxygenase</keyword>
<name>A0A915PLS3_9BILA</name>
<dbReference type="GO" id="GO:0020037">
    <property type="term" value="F:heme binding"/>
    <property type="evidence" value="ECO:0007669"/>
    <property type="project" value="InterPro"/>
</dbReference>
<dbReference type="InterPro" id="IPR002402">
    <property type="entry name" value="Cyt_P450_E_grp-II"/>
</dbReference>
<dbReference type="InterPro" id="IPR036396">
    <property type="entry name" value="Cyt_P450_sf"/>
</dbReference>
<keyword evidence="4" id="KW-0479">Metal-binding</keyword>
<dbReference type="GO" id="GO:0005506">
    <property type="term" value="F:iron ion binding"/>
    <property type="evidence" value="ECO:0007669"/>
    <property type="project" value="InterPro"/>
</dbReference>
<protein>
    <submittedName>
        <fullName evidence="10">Cytochrome P450</fullName>
    </submittedName>
</protein>
<dbReference type="InterPro" id="IPR001128">
    <property type="entry name" value="Cyt_P450"/>
</dbReference>
<keyword evidence="3" id="KW-0349">Heme</keyword>
<evidence type="ECO:0000256" key="6">
    <source>
        <dbReference type="ARBA" id="ARBA00023004"/>
    </source>
</evidence>
<keyword evidence="9" id="KW-1185">Reference proteome</keyword>
<evidence type="ECO:0000256" key="3">
    <source>
        <dbReference type="ARBA" id="ARBA00022617"/>
    </source>
</evidence>
<feature type="signal peptide" evidence="8">
    <location>
        <begin position="1"/>
        <end position="19"/>
    </location>
</feature>
<dbReference type="InterPro" id="IPR050196">
    <property type="entry name" value="Cytochrome_P450_Monoox"/>
</dbReference>
<accession>A0A915PLS3</accession>
<dbReference type="GO" id="GO:0004497">
    <property type="term" value="F:monooxygenase activity"/>
    <property type="evidence" value="ECO:0007669"/>
    <property type="project" value="UniProtKB-KW"/>
</dbReference>
<evidence type="ECO:0000256" key="4">
    <source>
        <dbReference type="ARBA" id="ARBA00022723"/>
    </source>
</evidence>